<comment type="caution">
    <text evidence="4">The sequence shown here is derived from an EMBL/GenBank/DDBJ whole genome shotgun (WGS) entry which is preliminary data.</text>
</comment>
<accession>A0A9D1MM36</accession>
<dbReference type="EMBL" id="DVNJ01000024">
    <property type="protein sequence ID" value="HIU63025.1"/>
    <property type="molecule type" value="Genomic_DNA"/>
</dbReference>
<proteinExistence type="predicted"/>
<keyword evidence="2 4" id="KW-0378">Hydrolase</keyword>
<dbReference type="SUPFAM" id="SSF51556">
    <property type="entry name" value="Metallo-dependent hydrolases"/>
    <property type="match status" value="1"/>
</dbReference>
<dbReference type="GO" id="GO:0046872">
    <property type="term" value="F:metal ion binding"/>
    <property type="evidence" value="ECO:0007669"/>
    <property type="project" value="UniProtKB-KW"/>
</dbReference>
<evidence type="ECO:0000256" key="3">
    <source>
        <dbReference type="PIRSR" id="PIRSR005902-1"/>
    </source>
</evidence>
<feature type="binding site" evidence="3">
    <location>
        <position position="201"/>
    </location>
    <ligand>
        <name>a divalent metal cation</name>
        <dbReference type="ChEBI" id="CHEBI:60240"/>
        <label>1</label>
    </ligand>
</feature>
<dbReference type="NCBIfam" id="TIGR00010">
    <property type="entry name" value="YchF/TatD family DNA exonuclease"/>
    <property type="match status" value="1"/>
</dbReference>
<feature type="binding site" evidence="3">
    <location>
        <position position="90"/>
    </location>
    <ligand>
        <name>a divalent metal cation</name>
        <dbReference type="ChEBI" id="CHEBI:60240"/>
        <label>1</label>
    </ligand>
</feature>
<gene>
    <name evidence="4" type="ORF">IAB07_04600</name>
</gene>
<dbReference type="FunFam" id="3.20.20.140:FF:000005">
    <property type="entry name" value="TatD family hydrolase"/>
    <property type="match status" value="1"/>
</dbReference>
<evidence type="ECO:0000256" key="1">
    <source>
        <dbReference type="ARBA" id="ARBA00022723"/>
    </source>
</evidence>
<dbReference type="PANTHER" id="PTHR46124:SF2">
    <property type="entry name" value="D-AMINOACYL-TRNA DEACYLASE"/>
    <property type="match status" value="1"/>
</dbReference>
<dbReference type="GO" id="GO:0005829">
    <property type="term" value="C:cytosol"/>
    <property type="evidence" value="ECO:0007669"/>
    <property type="project" value="TreeGrafter"/>
</dbReference>
<evidence type="ECO:0000313" key="5">
    <source>
        <dbReference type="Proteomes" id="UP000824145"/>
    </source>
</evidence>
<dbReference type="InterPro" id="IPR015991">
    <property type="entry name" value="TatD/YcfH-like"/>
</dbReference>
<reference evidence="4" key="1">
    <citation type="submission" date="2020-10" db="EMBL/GenBank/DDBJ databases">
        <authorList>
            <person name="Gilroy R."/>
        </authorList>
    </citation>
    <scope>NUCLEOTIDE SEQUENCE</scope>
    <source>
        <strain evidence="4">9366</strain>
    </source>
</reference>
<dbReference type="InterPro" id="IPR001130">
    <property type="entry name" value="TatD-like"/>
</dbReference>
<feature type="binding site" evidence="3">
    <location>
        <position position="8"/>
    </location>
    <ligand>
        <name>a divalent metal cation</name>
        <dbReference type="ChEBI" id="CHEBI:60240"/>
        <label>1</label>
    </ligand>
</feature>
<protein>
    <submittedName>
        <fullName evidence="4">TatD family hydrolase</fullName>
    </submittedName>
</protein>
<feature type="binding site" evidence="3">
    <location>
        <position position="6"/>
    </location>
    <ligand>
        <name>a divalent metal cation</name>
        <dbReference type="ChEBI" id="CHEBI:60240"/>
        <label>1</label>
    </ligand>
</feature>
<dbReference type="Gene3D" id="3.20.20.140">
    <property type="entry name" value="Metal-dependent hydrolases"/>
    <property type="match status" value="1"/>
</dbReference>
<evidence type="ECO:0000256" key="2">
    <source>
        <dbReference type="ARBA" id="ARBA00022801"/>
    </source>
</evidence>
<organism evidence="4 5">
    <name type="scientific">Candidatus Caccalectryoclostridium excrementigallinarum</name>
    <dbReference type="NCBI Taxonomy" id="2840710"/>
    <lineage>
        <taxon>Bacteria</taxon>
        <taxon>Bacillati</taxon>
        <taxon>Bacillota</taxon>
        <taxon>Clostridia</taxon>
        <taxon>Christensenellales</taxon>
        <taxon>Christensenellaceae</taxon>
        <taxon>Christensenellaceae incertae sedis</taxon>
        <taxon>Candidatus Caccalectryoclostridium</taxon>
    </lineage>
</organism>
<dbReference type="Pfam" id="PF01026">
    <property type="entry name" value="TatD_DNase"/>
    <property type="match status" value="1"/>
</dbReference>
<dbReference type="Proteomes" id="UP000824145">
    <property type="component" value="Unassembled WGS sequence"/>
</dbReference>
<dbReference type="PANTHER" id="PTHR46124">
    <property type="entry name" value="D-AMINOACYL-TRNA DEACYLASE"/>
    <property type="match status" value="1"/>
</dbReference>
<dbReference type="GO" id="GO:0016788">
    <property type="term" value="F:hydrolase activity, acting on ester bonds"/>
    <property type="evidence" value="ECO:0007669"/>
    <property type="project" value="InterPro"/>
</dbReference>
<feature type="binding site" evidence="3">
    <location>
        <position position="126"/>
    </location>
    <ligand>
        <name>a divalent metal cation</name>
        <dbReference type="ChEBI" id="CHEBI:60240"/>
        <label>2</label>
    </ligand>
</feature>
<dbReference type="CDD" id="cd01310">
    <property type="entry name" value="TatD_DNAse"/>
    <property type="match status" value="1"/>
</dbReference>
<dbReference type="InterPro" id="IPR032466">
    <property type="entry name" value="Metal_Hydrolase"/>
</dbReference>
<sequence>MLIDSHCHLLDARLNAEEEIARMKEDGLLAVVENGFDLDSSRRASELAQRHEGVYCAVGCHPEEAGGYKAEDEEEYLALCALPKTVAVGEIGLDYCYEIAPREVQRKVFIAQLIWAHKAKRPVNLHIRDAYGDAYAILKEHRELLTDGFLLHCYGGSAEMAERFAEMGAYFAFGGVITFKNAKKEDVLKSVPKDRLLFETDCPYMTPEPFRGRVNRPAYVKYVAKKAAEILGMSEDEAGRLSVENTLRYYRIAK</sequence>
<dbReference type="PIRSF" id="PIRSF005902">
    <property type="entry name" value="DNase_TatD"/>
    <property type="match status" value="1"/>
</dbReference>
<evidence type="ECO:0000313" key="4">
    <source>
        <dbReference type="EMBL" id="HIU63025.1"/>
    </source>
</evidence>
<keyword evidence="1 3" id="KW-0479">Metal-binding</keyword>
<feature type="binding site" evidence="3">
    <location>
        <position position="152"/>
    </location>
    <ligand>
        <name>a divalent metal cation</name>
        <dbReference type="ChEBI" id="CHEBI:60240"/>
        <label>2</label>
    </ligand>
</feature>
<reference evidence="4" key="2">
    <citation type="journal article" date="2021" name="PeerJ">
        <title>Extensive microbial diversity within the chicken gut microbiome revealed by metagenomics and culture.</title>
        <authorList>
            <person name="Gilroy R."/>
            <person name="Ravi A."/>
            <person name="Getino M."/>
            <person name="Pursley I."/>
            <person name="Horton D.L."/>
            <person name="Alikhan N.F."/>
            <person name="Baker D."/>
            <person name="Gharbi K."/>
            <person name="Hall N."/>
            <person name="Watson M."/>
            <person name="Adriaenssens E.M."/>
            <person name="Foster-Nyarko E."/>
            <person name="Jarju S."/>
            <person name="Secka A."/>
            <person name="Antonio M."/>
            <person name="Oren A."/>
            <person name="Chaudhuri R.R."/>
            <person name="La Ragione R."/>
            <person name="Hildebrand F."/>
            <person name="Pallen M.J."/>
        </authorList>
    </citation>
    <scope>NUCLEOTIDE SEQUENCE</scope>
    <source>
        <strain evidence="4">9366</strain>
    </source>
</reference>
<name>A0A9D1MM36_9FIRM</name>
<dbReference type="AlphaFoldDB" id="A0A9D1MM36"/>
<dbReference type="GO" id="GO:0004536">
    <property type="term" value="F:DNA nuclease activity"/>
    <property type="evidence" value="ECO:0007669"/>
    <property type="project" value="InterPro"/>
</dbReference>